<evidence type="ECO:0000259" key="9">
    <source>
        <dbReference type="Pfam" id="PF03639"/>
    </source>
</evidence>
<keyword evidence="4" id="KW-0378">Hydrolase</keyword>
<evidence type="ECO:0000259" key="10">
    <source>
        <dbReference type="Pfam" id="PF17652"/>
    </source>
</evidence>
<dbReference type="GO" id="GO:0052861">
    <property type="term" value="F:endo-1,3(4)-beta-glucanase activity"/>
    <property type="evidence" value="ECO:0007669"/>
    <property type="project" value="InterPro"/>
</dbReference>
<protein>
    <recommendedName>
        <fullName evidence="3">glucan endo-1,3-beta-D-glucosidase</fullName>
        <ecNumber evidence="3">3.2.1.39</ecNumber>
    </recommendedName>
</protein>
<feature type="domain" description="Glycosyl hydrolase family 81 C-terminal" evidence="10">
    <location>
        <begin position="342"/>
        <end position="674"/>
    </location>
</feature>
<comment type="similarity">
    <text evidence="2">Belongs to the glycosyl hydrolase 81 family.</text>
</comment>
<dbReference type="Pfam" id="PF03639">
    <property type="entry name" value="Glyco_hydro_81"/>
    <property type="match status" value="1"/>
</dbReference>
<dbReference type="InterPro" id="IPR005200">
    <property type="entry name" value="Endo-beta-glucanase"/>
</dbReference>
<dbReference type="EC" id="3.2.1.39" evidence="3"/>
<evidence type="ECO:0000256" key="8">
    <source>
        <dbReference type="ARBA" id="ARBA00023326"/>
    </source>
</evidence>
<organism evidence="11 12">
    <name type="scientific">Coemansia asiatica</name>
    <dbReference type="NCBI Taxonomy" id="1052880"/>
    <lineage>
        <taxon>Eukaryota</taxon>
        <taxon>Fungi</taxon>
        <taxon>Fungi incertae sedis</taxon>
        <taxon>Zoopagomycota</taxon>
        <taxon>Kickxellomycotina</taxon>
        <taxon>Kickxellomycetes</taxon>
        <taxon>Kickxellales</taxon>
        <taxon>Kickxellaceae</taxon>
        <taxon>Coemansia</taxon>
    </lineage>
</organism>
<dbReference type="PANTHER" id="PTHR31983">
    <property type="entry name" value="ENDO-1,3(4)-BETA-GLUCANASE 1"/>
    <property type="match status" value="1"/>
</dbReference>
<dbReference type="EMBL" id="JANBOH010000100">
    <property type="protein sequence ID" value="KAJ1645545.1"/>
    <property type="molecule type" value="Genomic_DNA"/>
</dbReference>
<feature type="domain" description="Glycosyl hydrolase family 81 N-terminal" evidence="9">
    <location>
        <begin position="42"/>
        <end position="322"/>
    </location>
</feature>
<evidence type="ECO:0000256" key="2">
    <source>
        <dbReference type="ARBA" id="ARBA00010730"/>
    </source>
</evidence>
<dbReference type="Proteomes" id="UP001145021">
    <property type="component" value="Unassembled WGS sequence"/>
</dbReference>
<dbReference type="PROSITE" id="PS52008">
    <property type="entry name" value="GH81"/>
    <property type="match status" value="1"/>
</dbReference>
<keyword evidence="6" id="KW-0326">Glycosidase</keyword>
<evidence type="ECO:0000256" key="3">
    <source>
        <dbReference type="ARBA" id="ARBA00012780"/>
    </source>
</evidence>
<dbReference type="PANTHER" id="PTHR31983:SF0">
    <property type="entry name" value="GLUCAN ENDO-1,3-BETA-D-GLUCOSIDASE 2"/>
    <property type="match status" value="1"/>
</dbReference>
<dbReference type="Gene3D" id="1.20.5.420">
    <property type="entry name" value="Immunoglobulin FC, subunit C"/>
    <property type="match status" value="1"/>
</dbReference>
<dbReference type="GO" id="GO:0000272">
    <property type="term" value="P:polysaccharide catabolic process"/>
    <property type="evidence" value="ECO:0007669"/>
    <property type="project" value="UniProtKB-KW"/>
</dbReference>
<comment type="catalytic activity">
    <reaction evidence="1">
        <text>Hydrolysis of (1-&gt;3)-beta-D-glucosidic linkages in (1-&gt;3)-beta-D-glucans.</text>
        <dbReference type="EC" id="3.2.1.39"/>
    </reaction>
</comment>
<dbReference type="Gene3D" id="2.70.98.30">
    <property type="entry name" value="Golgi alpha-mannosidase II, domain 4"/>
    <property type="match status" value="1"/>
</dbReference>
<dbReference type="GO" id="GO:0071555">
    <property type="term" value="P:cell wall organization"/>
    <property type="evidence" value="ECO:0007669"/>
    <property type="project" value="UniProtKB-KW"/>
</dbReference>
<gene>
    <name evidence="11" type="ORF">LPJ64_002885</name>
</gene>
<dbReference type="InterPro" id="IPR040451">
    <property type="entry name" value="GH81_N"/>
</dbReference>
<evidence type="ECO:0000256" key="5">
    <source>
        <dbReference type="ARBA" id="ARBA00023277"/>
    </source>
</evidence>
<reference evidence="11" key="1">
    <citation type="submission" date="2022-07" db="EMBL/GenBank/DDBJ databases">
        <title>Phylogenomic reconstructions and comparative analyses of Kickxellomycotina fungi.</title>
        <authorList>
            <person name="Reynolds N.K."/>
            <person name="Stajich J.E."/>
            <person name="Barry K."/>
            <person name="Grigoriev I.V."/>
            <person name="Crous P."/>
            <person name="Smith M.E."/>
        </authorList>
    </citation>
    <scope>NUCLEOTIDE SEQUENCE</scope>
    <source>
        <strain evidence="11">NBRC 105413</strain>
    </source>
</reference>
<evidence type="ECO:0000313" key="11">
    <source>
        <dbReference type="EMBL" id="KAJ1645545.1"/>
    </source>
</evidence>
<evidence type="ECO:0000256" key="1">
    <source>
        <dbReference type="ARBA" id="ARBA00000382"/>
    </source>
</evidence>
<evidence type="ECO:0000256" key="6">
    <source>
        <dbReference type="ARBA" id="ARBA00023295"/>
    </source>
</evidence>
<comment type="caution">
    <text evidence="11">The sequence shown here is derived from an EMBL/GenBank/DDBJ whole genome shotgun (WGS) entry which is preliminary data.</text>
</comment>
<keyword evidence="7" id="KW-0961">Cell wall biogenesis/degradation</keyword>
<keyword evidence="5" id="KW-0119">Carbohydrate metabolism</keyword>
<evidence type="ECO:0000313" key="12">
    <source>
        <dbReference type="Proteomes" id="UP001145021"/>
    </source>
</evidence>
<dbReference type="AlphaFoldDB" id="A0A9W7XIU8"/>
<name>A0A9W7XIU8_9FUNG</name>
<evidence type="ECO:0000256" key="7">
    <source>
        <dbReference type="ARBA" id="ARBA00023316"/>
    </source>
</evidence>
<dbReference type="GO" id="GO:0042973">
    <property type="term" value="F:glucan endo-1,3-beta-D-glucosidase activity"/>
    <property type="evidence" value="ECO:0007669"/>
    <property type="project" value="UniProtKB-EC"/>
</dbReference>
<proteinExistence type="inferred from homology"/>
<accession>A0A9W7XIU8</accession>
<sequence>MISNSSNYAWSTSDPCDLLGSNRVGSNSQTVSANQLLDDCLKNRPVPTNTWWQNLLLAAGDQPVVTSPYIVRCLEGAVAVCAPTPLVHERYVASVWHDDWKLHFADCQHRRVIAYDPLSVIVAYSNDGQAVATVPLVRGSAFTSAIFDVSQRLRLTTTHAILRIDMPFGNNGTAVIYLNNGSVWLICCESHASLQQSGISEIESCEPLSGSVRLALVSSSCSPVDNEQAAIESLLFAREAVPIGGQVNVDGSCEERALFTISWQVKGSGSLLMYALPHHQMSLQLSDPGCYWDDSVAAQWTSRGQMRAVVGQQWQWYEEIEPIGFSGQTPLTAEHRGNLFNFVAADAQSLVEKAKSLPQDPYFFGKAVARAARIALIADEINDNESRDLAIDQATNWLEPWLNGTNADYFVYDLEWSGVISKAGLSDPMADFGQGLYNDHHFHYGYFIYAAAVIAKLRPEWKDQNQEQVDILVRDFFNIAPSVDTYFPFIRCFDFFDGHSFANGLFAFADSRNQESTSEAINAYYATYLYALMTDRLDIAYYARAVLQLEARTSRIYWHLDDLANDIYPEEYAKNQKIVGILWSTKADYATWFGSNPEFIYGIQFLPYTPAMTLLLKRKWIADIWPQFLEKVANGSQTESWQEIIHLAYAVVDKKQTFEMNSKITNHDDGNSASNSYYWIATAPENSE</sequence>
<evidence type="ECO:0000256" key="4">
    <source>
        <dbReference type="ARBA" id="ARBA00022801"/>
    </source>
</evidence>
<dbReference type="Pfam" id="PF17652">
    <property type="entry name" value="Glyco_hydro81C"/>
    <property type="match status" value="1"/>
</dbReference>
<keyword evidence="12" id="KW-1185">Reference proteome</keyword>
<keyword evidence="8" id="KW-0624">Polysaccharide degradation</keyword>
<dbReference type="InterPro" id="IPR040720">
    <property type="entry name" value="GH81_C"/>
</dbReference>